<reference evidence="1 2" key="1">
    <citation type="submission" date="2024-10" db="EMBL/GenBank/DDBJ databases">
        <title>The Natural Products Discovery Center: Release of the First 8490 Sequenced Strains for Exploring Actinobacteria Biosynthetic Diversity.</title>
        <authorList>
            <person name="Kalkreuter E."/>
            <person name="Kautsar S.A."/>
            <person name="Yang D."/>
            <person name="Bader C.D."/>
            <person name="Teijaro C.N."/>
            <person name="Fluegel L."/>
            <person name="Davis C.M."/>
            <person name="Simpson J.R."/>
            <person name="Lauterbach L."/>
            <person name="Steele A.D."/>
            <person name="Gui C."/>
            <person name="Meng S."/>
            <person name="Li G."/>
            <person name="Viehrig K."/>
            <person name="Ye F."/>
            <person name="Su P."/>
            <person name="Kiefer A.F."/>
            <person name="Nichols A."/>
            <person name="Cepeda A.J."/>
            <person name="Yan W."/>
            <person name="Fan B."/>
            <person name="Jiang Y."/>
            <person name="Adhikari A."/>
            <person name="Zheng C.-J."/>
            <person name="Schuster L."/>
            <person name="Cowan T.M."/>
            <person name="Smanski M.J."/>
            <person name="Chevrette M.G."/>
            <person name="De Carvalho L.P.S."/>
            <person name="Shen B."/>
        </authorList>
    </citation>
    <scope>NUCLEOTIDE SEQUENCE [LARGE SCALE GENOMIC DNA]</scope>
    <source>
        <strain evidence="1 2">NPDC019481</strain>
    </source>
</reference>
<name>A0ABW7XSE5_9MICO</name>
<dbReference type="Pfam" id="PF14433">
    <property type="entry name" value="SUKH-3"/>
    <property type="match status" value="1"/>
</dbReference>
<keyword evidence="2" id="KW-1185">Reference proteome</keyword>
<dbReference type="RefSeq" id="WP_397407998.1">
    <property type="nucleotide sequence ID" value="NZ_JBIRYI010000023.1"/>
</dbReference>
<dbReference type="EMBL" id="JBIRYI010000023">
    <property type="protein sequence ID" value="MFI2490263.1"/>
    <property type="molecule type" value="Genomic_DNA"/>
</dbReference>
<dbReference type="InterPro" id="IPR025850">
    <property type="entry name" value="SUKH-3"/>
</dbReference>
<comment type="caution">
    <text evidence="1">The sequence shown here is derived from an EMBL/GenBank/DDBJ whole genome shotgun (WGS) entry which is preliminary data.</text>
</comment>
<accession>A0ABW7XSE5</accession>
<sequence length="148" mass="16044">MFDEFTAATLTKSGWFPGRAVDVDRWAGLLQDEGIELHAAAVAFLREFGGLVVDESGPGISRAREPFILDPAACDGEGDRFLEWSEELGRRIVPVGELDQGRFLLGLDETSELYLVETFVATFGRMPAGLERLVRGVMPAAPGTAFGP</sequence>
<dbReference type="Proteomes" id="UP001611580">
    <property type="component" value="Unassembled WGS sequence"/>
</dbReference>
<gene>
    <name evidence="1" type="ORF">ACH47X_25350</name>
</gene>
<proteinExistence type="predicted"/>
<organism evidence="1 2">
    <name type="scientific">Promicromonospora kroppenstedtii</name>
    <dbReference type="NCBI Taxonomy" id="440482"/>
    <lineage>
        <taxon>Bacteria</taxon>
        <taxon>Bacillati</taxon>
        <taxon>Actinomycetota</taxon>
        <taxon>Actinomycetes</taxon>
        <taxon>Micrococcales</taxon>
        <taxon>Promicromonosporaceae</taxon>
        <taxon>Promicromonospora</taxon>
    </lineage>
</organism>
<evidence type="ECO:0000313" key="1">
    <source>
        <dbReference type="EMBL" id="MFI2490263.1"/>
    </source>
</evidence>
<evidence type="ECO:0000313" key="2">
    <source>
        <dbReference type="Proteomes" id="UP001611580"/>
    </source>
</evidence>
<protein>
    <submittedName>
        <fullName evidence="1">SUKH-3 domain-containing protein</fullName>
    </submittedName>
</protein>